<evidence type="ECO:0000313" key="1">
    <source>
        <dbReference type="EMBL" id="CAB4145485.1"/>
    </source>
</evidence>
<reference evidence="1" key="1">
    <citation type="submission" date="2020-04" db="EMBL/GenBank/DDBJ databases">
        <authorList>
            <person name="Chiriac C."/>
            <person name="Salcher M."/>
            <person name="Ghai R."/>
            <person name="Kavagutti S V."/>
        </authorList>
    </citation>
    <scope>NUCLEOTIDE SEQUENCE</scope>
</reference>
<proteinExistence type="predicted"/>
<dbReference type="EMBL" id="LR796456">
    <property type="protein sequence ID" value="CAB4145485.1"/>
    <property type="molecule type" value="Genomic_DNA"/>
</dbReference>
<name>A0A6J5MEQ3_9CAUD</name>
<protein>
    <submittedName>
        <fullName evidence="1">Uncharacterized protein</fullName>
    </submittedName>
</protein>
<accession>A0A6J5MEQ3</accession>
<sequence>MSDEVWASIEKKIKGHYLAAQSLPTSCSECAKILEPVDFGVDPQTNERLWVTHCCGNWDKYLEVLGPADLI</sequence>
<organism evidence="1">
    <name type="scientific">uncultured Caudovirales phage</name>
    <dbReference type="NCBI Taxonomy" id="2100421"/>
    <lineage>
        <taxon>Viruses</taxon>
        <taxon>Duplodnaviria</taxon>
        <taxon>Heunggongvirae</taxon>
        <taxon>Uroviricota</taxon>
        <taxon>Caudoviricetes</taxon>
        <taxon>Peduoviridae</taxon>
        <taxon>Maltschvirus</taxon>
        <taxon>Maltschvirus maltsch</taxon>
    </lineage>
</organism>
<gene>
    <name evidence="1" type="ORF">UFOVP482_8</name>
</gene>